<keyword evidence="4" id="KW-1185">Reference proteome</keyword>
<name>A0ABS0JCA4_9ACTN</name>
<keyword evidence="2" id="KW-0812">Transmembrane</keyword>
<reference evidence="3 4" key="1">
    <citation type="submission" date="2020-11" db="EMBL/GenBank/DDBJ databases">
        <title>Sequencing the genomes of 1000 actinobacteria strains.</title>
        <authorList>
            <person name="Klenk H.-P."/>
        </authorList>
    </citation>
    <scope>NUCLEOTIDE SEQUENCE [LARGE SCALE GENOMIC DNA]</scope>
    <source>
        <strain evidence="3 4">DSM 101692</strain>
    </source>
</reference>
<comment type="caution">
    <text evidence="3">The sequence shown here is derived from an EMBL/GenBank/DDBJ whole genome shotgun (WGS) entry which is preliminary data.</text>
</comment>
<dbReference type="Proteomes" id="UP000614915">
    <property type="component" value="Unassembled WGS sequence"/>
</dbReference>
<proteinExistence type="predicted"/>
<organism evidence="3 4">
    <name type="scientific">Micromonospora ureilytica</name>
    <dbReference type="NCBI Taxonomy" id="709868"/>
    <lineage>
        <taxon>Bacteria</taxon>
        <taxon>Bacillati</taxon>
        <taxon>Actinomycetota</taxon>
        <taxon>Actinomycetes</taxon>
        <taxon>Micromonosporales</taxon>
        <taxon>Micromonosporaceae</taxon>
        <taxon>Micromonospora</taxon>
    </lineage>
</organism>
<evidence type="ECO:0000256" key="2">
    <source>
        <dbReference type="SAM" id="Phobius"/>
    </source>
</evidence>
<keyword evidence="2" id="KW-1133">Transmembrane helix</keyword>
<dbReference type="EMBL" id="JADOTX010000001">
    <property type="protein sequence ID" value="MBG6064151.1"/>
    <property type="molecule type" value="Genomic_DNA"/>
</dbReference>
<feature type="region of interest" description="Disordered" evidence="1">
    <location>
        <begin position="1"/>
        <end position="37"/>
    </location>
</feature>
<evidence type="ECO:0000256" key="1">
    <source>
        <dbReference type="SAM" id="MobiDB-lite"/>
    </source>
</evidence>
<sequence>MQGQTSIHVEPTSAGDGLAVSPVNTEAPSTPRSEQEPGLSVVTASQQAGAGAVVAGFGLIAVGAAAGWMIWRSGASAAKIQPEDTTGVFLTLLVFAAAVERILEPFSRWLPGRAAEAALSQTVANVNSRVDGPSDSDREAVAVATAKVARAKANRTIVAWGLASGMATVASSAGGFYVLHAVAGADWNGVAVWVDAVVTGVMVGSGTKPLHDLITRAQSGPPSP</sequence>
<gene>
    <name evidence="3" type="ORF">IW248_000438</name>
</gene>
<evidence type="ECO:0000313" key="4">
    <source>
        <dbReference type="Proteomes" id="UP000614915"/>
    </source>
</evidence>
<protein>
    <submittedName>
        <fullName evidence="3">Uncharacterized protein</fullName>
    </submittedName>
</protein>
<keyword evidence="2" id="KW-0472">Membrane</keyword>
<dbReference type="RefSeq" id="WP_196925430.1">
    <property type="nucleotide sequence ID" value="NZ_JADOTX010000001.1"/>
</dbReference>
<evidence type="ECO:0000313" key="3">
    <source>
        <dbReference type="EMBL" id="MBG6064151.1"/>
    </source>
</evidence>
<accession>A0ABS0JCA4</accession>
<feature type="compositionally biased region" description="Polar residues" evidence="1">
    <location>
        <begin position="22"/>
        <end position="32"/>
    </location>
</feature>
<feature type="transmembrane region" description="Helical" evidence="2">
    <location>
        <begin position="48"/>
        <end position="71"/>
    </location>
</feature>
<feature type="transmembrane region" description="Helical" evidence="2">
    <location>
        <begin position="157"/>
        <end position="179"/>
    </location>
</feature>